<dbReference type="HOGENOM" id="CLU_1739717_0_0_12"/>
<dbReference type="EMBL" id="CP002959">
    <property type="protein sequence ID" value="AFM12516.1"/>
    <property type="molecule type" value="Genomic_DNA"/>
</dbReference>
<gene>
    <name evidence="2" type="ordered locus">Turpa_1869</name>
</gene>
<dbReference type="KEGG" id="tpx:Turpa_1869"/>
<protein>
    <submittedName>
        <fullName evidence="2">Uncharacterized protein</fullName>
    </submittedName>
</protein>
<evidence type="ECO:0000256" key="1">
    <source>
        <dbReference type="SAM" id="SignalP"/>
    </source>
</evidence>
<feature type="signal peptide" evidence="1">
    <location>
        <begin position="1"/>
        <end position="25"/>
    </location>
</feature>
<dbReference type="RefSeq" id="WP_014803025.1">
    <property type="nucleotide sequence ID" value="NC_018020.1"/>
</dbReference>
<proteinExistence type="predicted"/>
<evidence type="ECO:0000313" key="3">
    <source>
        <dbReference type="Proteomes" id="UP000006048"/>
    </source>
</evidence>
<dbReference type="STRING" id="869212.Turpa_1869"/>
<sequence>MKAPRALVAVAIAALFLAMTRSSFAHEFANCHNTLDQSCWSVTNNSSAPITLICQHEGIGSEFKAIAVEPGRSWSFQYCPGLADGMGFSGGKVACRLEQNRGSAVWRFETREFGERVAFSVPDQEAVATVSSYWNKGKVKKHSFSLSGTK</sequence>
<reference evidence="2 3" key="1">
    <citation type="submission" date="2012-06" db="EMBL/GenBank/DDBJ databases">
        <title>The complete chromosome of genome of Turneriella parva DSM 21527.</title>
        <authorList>
            <consortium name="US DOE Joint Genome Institute (JGI-PGF)"/>
            <person name="Lucas S."/>
            <person name="Han J."/>
            <person name="Lapidus A."/>
            <person name="Bruce D."/>
            <person name="Goodwin L."/>
            <person name="Pitluck S."/>
            <person name="Peters L."/>
            <person name="Kyrpides N."/>
            <person name="Mavromatis K."/>
            <person name="Ivanova N."/>
            <person name="Mikhailova N."/>
            <person name="Chertkov O."/>
            <person name="Detter J.C."/>
            <person name="Tapia R."/>
            <person name="Han C."/>
            <person name="Land M."/>
            <person name="Hauser L."/>
            <person name="Markowitz V."/>
            <person name="Cheng J.-F."/>
            <person name="Hugenholtz P."/>
            <person name="Woyke T."/>
            <person name="Wu D."/>
            <person name="Gronow S."/>
            <person name="Wellnitz S."/>
            <person name="Brambilla E."/>
            <person name="Klenk H.-P."/>
            <person name="Eisen J.A."/>
        </authorList>
    </citation>
    <scope>NUCLEOTIDE SEQUENCE [LARGE SCALE GENOMIC DNA]</scope>
    <source>
        <strain evidence="3">ATCC BAA-1111 / DSM 21527 / NCTC 11395 / H</strain>
    </source>
</reference>
<feature type="chain" id="PRO_5003685913" evidence="1">
    <location>
        <begin position="26"/>
        <end position="150"/>
    </location>
</feature>
<dbReference type="Proteomes" id="UP000006048">
    <property type="component" value="Chromosome"/>
</dbReference>
<evidence type="ECO:0000313" key="2">
    <source>
        <dbReference type="EMBL" id="AFM12516.1"/>
    </source>
</evidence>
<accession>I4B5F9</accession>
<keyword evidence="3" id="KW-1185">Reference proteome</keyword>
<dbReference type="AlphaFoldDB" id="I4B5F9"/>
<keyword evidence="1" id="KW-0732">Signal</keyword>
<organism evidence="2 3">
    <name type="scientific">Turneriella parva (strain ATCC BAA-1111 / DSM 21527 / NCTC 11395 / H)</name>
    <name type="common">Leptospira parva</name>
    <dbReference type="NCBI Taxonomy" id="869212"/>
    <lineage>
        <taxon>Bacteria</taxon>
        <taxon>Pseudomonadati</taxon>
        <taxon>Spirochaetota</taxon>
        <taxon>Spirochaetia</taxon>
        <taxon>Leptospirales</taxon>
        <taxon>Leptospiraceae</taxon>
        <taxon>Turneriella</taxon>
    </lineage>
</organism>
<name>I4B5F9_TURPD</name>